<dbReference type="SMART" id="SM00028">
    <property type="entry name" value="TPR"/>
    <property type="match status" value="8"/>
</dbReference>
<dbReference type="PANTHER" id="PTHR44858">
    <property type="entry name" value="TETRATRICOPEPTIDE REPEAT PROTEIN 6"/>
    <property type="match status" value="1"/>
</dbReference>
<dbReference type="InterPro" id="IPR011990">
    <property type="entry name" value="TPR-like_helical_dom_sf"/>
</dbReference>
<dbReference type="SUPFAM" id="SSF48439">
    <property type="entry name" value="Protein prenylyltransferase"/>
    <property type="match status" value="1"/>
</dbReference>
<feature type="repeat" description="TPR" evidence="3">
    <location>
        <begin position="433"/>
        <end position="466"/>
    </location>
</feature>
<accession>A0ABT1QPJ2</accession>
<evidence type="ECO:0000256" key="3">
    <source>
        <dbReference type="PROSITE-ProRule" id="PRU00339"/>
    </source>
</evidence>
<dbReference type="InterPro" id="IPR050498">
    <property type="entry name" value="Ycf3"/>
</dbReference>
<dbReference type="PROSITE" id="PS50005">
    <property type="entry name" value="TPR"/>
    <property type="match status" value="4"/>
</dbReference>
<keyword evidence="2 3" id="KW-0802">TPR repeat</keyword>
<feature type="repeat" description="TPR" evidence="3">
    <location>
        <begin position="501"/>
        <end position="534"/>
    </location>
</feature>
<evidence type="ECO:0000256" key="1">
    <source>
        <dbReference type="ARBA" id="ARBA00022737"/>
    </source>
</evidence>
<dbReference type="RefSeq" id="WP_255912649.1">
    <property type="nucleotide sequence ID" value="NZ_JANFQO010000004.1"/>
</dbReference>
<protein>
    <submittedName>
        <fullName evidence="5">Tetratricopeptide repeat protein</fullName>
    </submittedName>
</protein>
<evidence type="ECO:0000256" key="2">
    <source>
        <dbReference type="ARBA" id="ARBA00022803"/>
    </source>
</evidence>
<dbReference type="SUPFAM" id="SSF48452">
    <property type="entry name" value="TPR-like"/>
    <property type="match status" value="1"/>
</dbReference>
<reference evidence="5" key="1">
    <citation type="submission" date="2022-07" db="EMBL/GenBank/DDBJ databases">
        <title>Tahibacter sp., a new gammaproteobacterium isolated from the silt sample collected at pig farm.</title>
        <authorList>
            <person name="Chen H."/>
        </authorList>
    </citation>
    <scope>NUCLEOTIDE SEQUENCE</scope>
    <source>
        <strain evidence="5">P2K</strain>
    </source>
</reference>
<evidence type="ECO:0000256" key="4">
    <source>
        <dbReference type="SAM" id="SignalP"/>
    </source>
</evidence>
<proteinExistence type="predicted"/>
<organism evidence="5 6">
    <name type="scientific">Tahibacter harae</name>
    <dbReference type="NCBI Taxonomy" id="2963937"/>
    <lineage>
        <taxon>Bacteria</taxon>
        <taxon>Pseudomonadati</taxon>
        <taxon>Pseudomonadota</taxon>
        <taxon>Gammaproteobacteria</taxon>
        <taxon>Lysobacterales</taxon>
        <taxon>Rhodanobacteraceae</taxon>
        <taxon>Tahibacter</taxon>
    </lineage>
</organism>
<dbReference type="InterPro" id="IPR019734">
    <property type="entry name" value="TPR_rpt"/>
</dbReference>
<feature type="signal peptide" evidence="4">
    <location>
        <begin position="1"/>
        <end position="29"/>
    </location>
</feature>
<dbReference type="Pfam" id="PF13432">
    <property type="entry name" value="TPR_16"/>
    <property type="match status" value="2"/>
</dbReference>
<dbReference type="Gene3D" id="1.25.40.10">
    <property type="entry name" value="Tetratricopeptide repeat domain"/>
    <property type="match status" value="3"/>
</dbReference>
<dbReference type="PANTHER" id="PTHR44858:SF1">
    <property type="entry name" value="UDP-N-ACETYLGLUCOSAMINE--PEPTIDE N-ACETYLGLUCOSAMINYLTRANSFERASE SPINDLY-RELATED"/>
    <property type="match status" value="1"/>
</dbReference>
<sequence>MHAMTVAPALSLPAAGAGTLTLVSAAAGAARTHWLHEQAAAAAPASAQVHHLDCRLRCGGPWAGLTDYLAALVPQIDAQDPALLQQHHYELALALPSLRSRFPLTDASLTDASPVKERVRSYPVDRAYRLLHGLIDLLAAWLPRSPRRTVLVLHDFDQAGALMRRFFHDLARRRLAALPLDLVIAVEPQQAAAAEALFDGYPMDRVNLALAAGAPAPDLAALRAATLEWEQRLSASLGQDNLIPRLIDAYDQLGEHARAQRWRAAALAVYNHFGLYEDALFFGEPVLADLDEIDYGERRFSRWHIVSGLFNAHAAMGQPEQALRVVRDEALAKVSDPDDLVSIYYTMAMLHCRFLPQRDFALAEDYLQRAMDILDQTSLGEPERHYLAVFNLNGIAFIRFQQGRLQEAIQLCRDGYDRLQQHLSDSQYRLHRSVLLYNIAQVHAGMRSYDEAITYFSAAMEIDPRYSEYYNDRGSVFLKVGRLDEAVADFRTAIGLSAPYFEVWTNLGQALRRAGDYAAAVQAYNQALDIEPNAGLALVGRAQAHEQLGHADAAIADYGAALARDPRDAQLWSNRAVLLFENGRIDEALHDLDEAVRRAPGMAELYENRAVALAALQRHDEALRDRAEASRLLSAA</sequence>
<dbReference type="PROSITE" id="PS50293">
    <property type="entry name" value="TPR_REGION"/>
    <property type="match status" value="1"/>
</dbReference>
<keyword evidence="4" id="KW-0732">Signal</keyword>
<evidence type="ECO:0000313" key="6">
    <source>
        <dbReference type="Proteomes" id="UP001165498"/>
    </source>
</evidence>
<gene>
    <name evidence="5" type="ORF">NM961_05715</name>
</gene>
<feature type="chain" id="PRO_5045798991" evidence="4">
    <location>
        <begin position="30"/>
        <end position="636"/>
    </location>
</feature>
<dbReference type="Proteomes" id="UP001165498">
    <property type="component" value="Unassembled WGS sequence"/>
</dbReference>
<dbReference type="EMBL" id="JANFQO010000004">
    <property type="protein sequence ID" value="MCQ4164204.1"/>
    <property type="molecule type" value="Genomic_DNA"/>
</dbReference>
<comment type="caution">
    <text evidence="5">The sequence shown here is derived from an EMBL/GenBank/DDBJ whole genome shotgun (WGS) entry which is preliminary data.</text>
</comment>
<name>A0ABT1QPJ2_9GAMM</name>
<keyword evidence="1" id="KW-0677">Repeat</keyword>
<keyword evidence="6" id="KW-1185">Reference proteome</keyword>
<feature type="repeat" description="TPR" evidence="3">
    <location>
        <begin position="467"/>
        <end position="500"/>
    </location>
</feature>
<feature type="repeat" description="TPR" evidence="3">
    <location>
        <begin position="569"/>
        <end position="602"/>
    </location>
</feature>
<dbReference type="Pfam" id="PF13181">
    <property type="entry name" value="TPR_8"/>
    <property type="match status" value="1"/>
</dbReference>
<evidence type="ECO:0000313" key="5">
    <source>
        <dbReference type="EMBL" id="MCQ4164204.1"/>
    </source>
</evidence>